<dbReference type="SUPFAM" id="SSF55729">
    <property type="entry name" value="Acyl-CoA N-acyltransferases (Nat)"/>
    <property type="match status" value="1"/>
</dbReference>
<sequence>MATTKFTPASAATKYAITGCTVADGDALAANNIPAFWANPHWRLDWRHRTLEYHVIQVAKRFPRRLLTSRETKRHQKAVDPDTGRVVGYARWILPPDYAFAWPEAVVPAVSADDETFFNRIASTSHWDPDNRSDPLIVPIRKAENDILSRRTYIQLDYVAVHPDNQGKGIGTELVASGIREAEKIGLDIYVCAFQPGVGVYKRLGFHIEREIIQDDTIYGGPGEDYRCFMTYKVAR</sequence>
<dbReference type="PANTHER" id="PTHR42791:SF2">
    <property type="entry name" value="N-ACETYLTRANSFERASE DOMAIN-CONTAINING PROTEIN"/>
    <property type="match status" value="1"/>
</dbReference>
<dbReference type="InterPro" id="IPR016181">
    <property type="entry name" value="Acyl_CoA_acyltransferase"/>
</dbReference>
<evidence type="ECO:0000259" key="1">
    <source>
        <dbReference type="PROSITE" id="PS51186"/>
    </source>
</evidence>
<dbReference type="AlphaFoldDB" id="A0A0C3CUH5"/>
<feature type="domain" description="N-acetyltransferase" evidence="1">
    <location>
        <begin position="96"/>
        <end position="235"/>
    </location>
</feature>
<dbReference type="STRING" id="913774.A0A0C3CUH5"/>
<dbReference type="Proteomes" id="UP000054321">
    <property type="component" value="Unassembled WGS sequence"/>
</dbReference>
<keyword evidence="3" id="KW-1185">Reference proteome</keyword>
<protein>
    <recommendedName>
        <fullName evidence="1">N-acetyltransferase domain-containing protein</fullName>
    </recommendedName>
</protein>
<dbReference type="PANTHER" id="PTHR42791">
    <property type="entry name" value="GNAT FAMILY ACETYLTRANSFERASE"/>
    <property type="match status" value="1"/>
</dbReference>
<reference evidence="3" key="2">
    <citation type="submission" date="2015-01" db="EMBL/GenBank/DDBJ databases">
        <title>Evolutionary Origins and Diversification of the Mycorrhizal Mutualists.</title>
        <authorList>
            <consortium name="DOE Joint Genome Institute"/>
            <consortium name="Mycorrhizal Genomics Consortium"/>
            <person name="Kohler A."/>
            <person name="Kuo A."/>
            <person name="Nagy L.G."/>
            <person name="Floudas D."/>
            <person name="Copeland A."/>
            <person name="Barry K.W."/>
            <person name="Cichocki N."/>
            <person name="Veneault-Fourrey C."/>
            <person name="LaButti K."/>
            <person name="Lindquist E.A."/>
            <person name="Lipzen A."/>
            <person name="Lundell T."/>
            <person name="Morin E."/>
            <person name="Murat C."/>
            <person name="Riley R."/>
            <person name="Ohm R."/>
            <person name="Sun H."/>
            <person name="Tunlid A."/>
            <person name="Henrissat B."/>
            <person name="Grigoriev I.V."/>
            <person name="Hibbett D.S."/>
            <person name="Martin F."/>
        </authorList>
    </citation>
    <scope>NUCLEOTIDE SEQUENCE [LARGE SCALE GENOMIC DNA]</scope>
    <source>
        <strain evidence="3">Zn</strain>
    </source>
</reference>
<name>A0A0C3CUH5_OIDMZ</name>
<dbReference type="CDD" id="cd04301">
    <property type="entry name" value="NAT_SF"/>
    <property type="match status" value="1"/>
</dbReference>
<dbReference type="InParanoid" id="A0A0C3CUH5"/>
<organism evidence="2 3">
    <name type="scientific">Oidiodendron maius (strain Zn)</name>
    <dbReference type="NCBI Taxonomy" id="913774"/>
    <lineage>
        <taxon>Eukaryota</taxon>
        <taxon>Fungi</taxon>
        <taxon>Dikarya</taxon>
        <taxon>Ascomycota</taxon>
        <taxon>Pezizomycotina</taxon>
        <taxon>Leotiomycetes</taxon>
        <taxon>Leotiomycetes incertae sedis</taxon>
        <taxon>Myxotrichaceae</taxon>
        <taxon>Oidiodendron</taxon>
    </lineage>
</organism>
<accession>A0A0C3CUH5</accession>
<dbReference type="PROSITE" id="PS51186">
    <property type="entry name" value="GNAT"/>
    <property type="match status" value="1"/>
</dbReference>
<evidence type="ECO:0000313" key="2">
    <source>
        <dbReference type="EMBL" id="KIM93372.1"/>
    </source>
</evidence>
<dbReference type="HOGENOM" id="CLU_060131_5_0_1"/>
<gene>
    <name evidence="2" type="ORF">OIDMADRAFT_138052</name>
</gene>
<evidence type="ECO:0000313" key="3">
    <source>
        <dbReference type="Proteomes" id="UP000054321"/>
    </source>
</evidence>
<dbReference type="InterPro" id="IPR000182">
    <property type="entry name" value="GNAT_dom"/>
</dbReference>
<dbReference type="OrthoDB" id="2115692at2759"/>
<reference evidence="2 3" key="1">
    <citation type="submission" date="2014-04" db="EMBL/GenBank/DDBJ databases">
        <authorList>
            <consortium name="DOE Joint Genome Institute"/>
            <person name="Kuo A."/>
            <person name="Martino E."/>
            <person name="Perotto S."/>
            <person name="Kohler A."/>
            <person name="Nagy L.G."/>
            <person name="Floudas D."/>
            <person name="Copeland A."/>
            <person name="Barry K.W."/>
            <person name="Cichocki N."/>
            <person name="Veneault-Fourrey C."/>
            <person name="LaButti K."/>
            <person name="Lindquist E.A."/>
            <person name="Lipzen A."/>
            <person name="Lundell T."/>
            <person name="Morin E."/>
            <person name="Murat C."/>
            <person name="Sun H."/>
            <person name="Tunlid A."/>
            <person name="Henrissat B."/>
            <person name="Grigoriev I.V."/>
            <person name="Hibbett D.S."/>
            <person name="Martin F."/>
            <person name="Nordberg H.P."/>
            <person name="Cantor M.N."/>
            <person name="Hua S.X."/>
        </authorList>
    </citation>
    <scope>NUCLEOTIDE SEQUENCE [LARGE SCALE GENOMIC DNA]</scope>
    <source>
        <strain evidence="2 3">Zn</strain>
    </source>
</reference>
<dbReference type="Gene3D" id="3.40.630.30">
    <property type="match status" value="1"/>
</dbReference>
<dbReference type="Pfam" id="PF00583">
    <property type="entry name" value="Acetyltransf_1"/>
    <property type="match status" value="1"/>
</dbReference>
<dbReference type="GO" id="GO:0016747">
    <property type="term" value="F:acyltransferase activity, transferring groups other than amino-acyl groups"/>
    <property type="evidence" value="ECO:0007669"/>
    <property type="project" value="InterPro"/>
</dbReference>
<proteinExistence type="predicted"/>
<dbReference type="EMBL" id="KN832896">
    <property type="protein sequence ID" value="KIM93372.1"/>
    <property type="molecule type" value="Genomic_DNA"/>
</dbReference>
<dbReference type="InterPro" id="IPR052523">
    <property type="entry name" value="Trichothecene_AcTrans"/>
</dbReference>